<dbReference type="CDD" id="cd13921">
    <property type="entry name" value="Amicyanin"/>
    <property type="match status" value="1"/>
</dbReference>
<dbReference type="PROSITE" id="PS51257">
    <property type="entry name" value="PROKAR_LIPOPROTEIN"/>
    <property type="match status" value="1"/>
</dbReference>
<feature type="domain" description="EfeO-type cupredoxin-like" evidence="1">
    <location>
        <begin position="9"/>
        <end position="113"/>
    </location>
</feature>
<dbReference type="InterPro" id="IPR035668">
    <property type="entry name" value="Amicyanin"/>
</dbReference>
<dbReference type="STRING" id="387631.Asulf_01150"/>
<accession>N0BLP5</accession>
<gene>
    <name evidence="2" type="ORF">Asulf_01150</name>
</gene>
<dbReference type="eggNOG" id="arCOG02929">
    <property type="taxonomic scope" value="Archaea"/>
</dbReference>
<dbReference type="InterPro" id="IPR028096">
    <property type="entry name" value="EfeO_Cupredoxin"/>
</dbReference>
<dbReference type="InterPro" id="IPR008972">
    <property type="entry name" value="Cupredoxin"/>
</dbReference>
<keyword evidence="3" id="KW-1185">Reference proteome</keyword>
<dbReference type="Gene3D" id="2.60.40.420">
    <property type="entry name" value="Cupredoxins - blue copper proteins"/>
    <property type="match status" value="1"/>
</dbReference>
<proteinExistence type="predicted"/>
<dbReference type="RefSeq" id="WP_015590748.1">
    <property type="nucleotide sequence ID" value="NC_021169.1"/>
</dbReference>
<dbReference type="OrthoDB" id="11836at2157"/>
<dbReference type="SUPFAM" id="SSF49503">
    <property type="entry name" value="Cupredoxins"/>
    <property type="match status" value="1"/>
</dbReference>
<evidence type="ECO:0000313" key="2">
    <source>
        <dbReference type="EMBL" id="AGK61150.1"/>
    </source>
</evidence>
<dbReference type="Pfam" id="PF13473">
    <property type="entry name" value="Cupredoxin_1"/>
    <property type="match status" value="1"/>
</dbReference>
<name>N0BLP5_9EURY</name>
<organism evidence="2 3">
    <name type="scientific">Archaeoglobus sulfaticallidus PM70-1</name>
    <dbReference type="NCBI Taxonomy" id="387631"/>
    <lineage>
        <taxon>Archaea</taxon>
        <taxon>Methanobacteriati</taxon>
        <taxon>Methanobacteriota</taxon>
        <taxon>Archaeoglobi</taxon>
        <taxon>Archaeoglobales</taxon>
        <taxon>Archaeoglobaceae</taxon>
        <taxon>Archaeoglobus</taxon>
    </lineage>
</organism>
<dbReference type="AlphaFoldDB" id="N0BLP5"/>
<sequence>MRKAMFILALVMLLSGCAKPQAPSQAQQPQAQQSVVEVKIRDFAFDPETVRISPGTTVRWVNEDNARHTVTFEDGVASGDLKKGDTFERTFSEKGTYNYYCQIHPAMKGTVIVE</sequence>
<dbReference type="KEGG" id="ast:Asulf_01150"/>
<protein>
    <submittedName>
        <fullName evidence="2">Plastocyanin</fullName>
    </submittedName>
</protein>
<evidence type="ECO:0000259" key="1">
    <source>
        <dbReference type="Pfam" id="PF13473"/>
    </source>
</evidence>
<reference evidence="2 3" key="1">
    <citation type="journal article" date="2013" name="Genome Announc.">
        <title>Complete Genome Sequence of the Thermophilic and Facultatively Chemolithoautotrophic Sulfate Reducer Archaeoglobus sulfaticallidus Strain PM70-1T.</title>
        <authorList>
            <person name="Stokke R."/>
            <person name="Hocking W.P."/>
            <person name="Steinsbu B.O."/>
            <person name="Steen I.H."/>
        </authorList>
    </citation>
    <scope>NUCLEOTIDE SEQUENCE [LARGE SCALE GENOMIC DNA]</scope>
    <source>
        <strain evidence="2">PM70-1</strain>
    </source>
</reference>
<dbReference type="Proteomes" id="UP000013307">
    <property type="component" value="Chromosome"/>
</dbReference>
<dbReference type="GeneID" id="15392791"/>
<dbReference type="PANTHER" id="PTHR36507">
    <property type="entry name" value="BLL1555 PROTEIN"/>
    <property type="match status" value="1"/>
</dbReference>
<dbReference type="HOGENOM" id="CLU_084115_2_1_2"/>
<dbReference type="InterPro" id="IPR052721">
    <property type="entry name" value="ET_Amicyanin"/>
</dbReference>
<evidence type="ECO:0000313" key="3">
    <source>
        <dbReference type="Proteomes" id="UP000013307"/>
    </source>
</evidence>
<dbReference type="PANTHER" id="PTHR36507:SF1">
    <property type="entry name" value="BLL1555 PROTEIN"/>
    <property type="match status" value="1"/>
</dbReference>
<dbReference type="EMBL" id="CP005290">
    <property type="protein sequence ID" value="AGK61150.1"/>
    <property type="molecule type" value="Genomic_DNA"/>
</dbReference>